<proteinExistence type="predicted"/>
<evidence type="ECO:0000313" key="1">
    <source>
        <dbReference type="Ensembl" id="ENSHHUP00000000285.1"/>
    </source>
</evidence>
<dbReference type="STRING" id="62062.ENSHHUP00000000285"/>
<sequence>METISPFRKRCIIPVLGLIENSLCENSLVHNVLCMLLQLINACPKLADILLDHGLLYVLFNTLSTLNGMEHGIPQNDYKLLVVDIQQLLVAVTIHSCSSSGAQYFRIIEDLITLLGFMETSKMRRTQGKI</sequence>
<accession>A0A4W5JQ29</accession>
<keyword evidence="2" id="KW-1185">Reference proteome</keyword>
<organism evidence="1 2">
    <name type="scientific">Hucho hucho</name>
    <name type="common">huchen</name>
    <dbReference type="NCBI Taxonomy" id="62062"/>
    <lineage>
        <taxon>Eukaryota</taxon>
        <taxon>Metazoa</taxon>
        <taxon>Chordata</taxon>
        <taxon>Craniata</taxon>
        <taxon>Vertebrata</taxon>
        <taxon>Euteleostomi</taxon>
        <taxon>Actinopterygii</taxon>
        <taxon>Neopterygii</taxon>
        <taxon>Teleostei</taxon>
        <taxon>Protacanthopterygii</taxon>
        <taxon>Salmoniformes</taxon>
        <taxon>Salmonidae</taxon>
        <taxon>Salmoninae</taxon>
        <taxon>Hucho</taxon>
    </lineage>
</organism>
<dbReference type="Proteomes" id="UP000314982">
    <property type="component" value="Unassembled WGS sequence"/>
</dbReference>
<reference evidence="1" key="3">
    <citation type="submission" date="2025-09" db="UniProtKB">
        <authorList>
            <consortium name="Ensembl"/>
        </authorList>
    </citation>
    <scope>IDENTIFICATION</scope>
</reference>
<dbReference type="GeneTree" id="ENSGT00940000156359"/>
<dbReference type="Ensembl" id="ENSHHUT00000000295.1">
    <property type="protein sequence ID" value="ENSHHUP00000000285.1"/>
    <property type="gene ID" value="ENSHHUG00000000221.1"/>
</dbReference>
<protein>
    <submittedName>
        <fullName evidence="1">Uncharacterized protein</fullName>
    </submittedName>
</protein>
<dbReference type="AlphaFoldDB" id="A0A4W5JQ29"/>
<evidence type="ECO:0000313" key="2">
    <source>
        <dbReference type="Proteomes" id="UP000314982"/>
    </source>
</evidence>
<name>A0A4W5JQ29_9TELE</name>
<reference evidence="1" key="2">
    <citation type="submission" date="2025-08" db="UniProtKB">
        <authorList>
            <consortium name="Ensembl"/>
        </authorList>
    </citation>
    <scope>IDENTIFICATION</scope>
</reference>
<reference evidence="2" key="1">
    <citation type="submission" date="2018-06" db="EMBL/GenBank/DDBJ databases">
        <title>Genome assembly of Danube salmon.</title>
        <authorList>
            <person name="Macqueen D.J."/>
            <person name="Gundappa M.K."/>
        </authorList>
    </citation>
    <scope>NUCLEOTIDE SEQUENCE [LARGE SCALE GENOMIC DNA]</scope>
</reference>